<proteinExistence type="predicted"/>
<gene>
    <name evidence="2" type="ORF">A2Y84_01680</name>
</gene>
<dbReference type="Proteomes" id="UP000177062">
    <property type="component" value="Unassembled WGS sequence"/>
</dbReference>
<accession>A0A1G1YWS5</accession>
<evidence type="ECO:0000313" key="2">
    <source>
        <dbReference type="EMBL" id="OGY56832.1"/>
    </source>
</evidence>
<organism evidence="2 3">
    <name type="scientific">Candidatus Colwellbacteria bacterium RBG_13_48_8</name>
    <dbReference type="NCBI Taxonomy" id="1797685"/>
    <lineage>
        <taxon>Bacteria</taxon>
        <taxon>Candidatus Colwelliibacteriota</taxon>
    </lineage>
</organism>
<name>A0A1G1YWS5_9BACT</name>
<reference evidence="2 3" key="1">
    <citation type="journal article" date="2016" name="Nat. Commun.">
        <title>Thousands of microbial genomes shed light on interconnected biogeochemical processes in an aquifer system.</title>
        <authorList>
            <person name="Anantharaman K."/>
            <person name="Brown C.T."/>
            <person name="Hug L.A."/>
            <person name="Sharon I."/>
            <person name="Castelle C.J."/>
            <person name="Probst A.J."/>
            <person name="Thomas B.C."/>
            <person name="Singh A."/>
            <person name="Wilkins M.J."/>
            <person name="Karaoz U."/>
            <person name="Brodie E.L."/>
            <person name="Williams K.H."/>
            <person name="Hubbard S.S."/>
            <person name="Banfield J.F."/>
        </authorList>
    </citation>
    <scope>NUCLEOTIDE SEQUENCE [LARGE SCALE GENOMIC DNA]</scope>
</reference>
<evidence type="ECO:0000313" key="3">
    <source>
        <dbReference type="Proteomes" id="UP000177062"/>
    </source>
</evidence>
<dbReference type="AlphaFoldDB" id="A0A1G1YWS5"/>
<comment type="caution">
    <text evidence="2">The sequence shown here is derived from an EMBL/GenBank/DDBJ whole genome shotgun (WGS) entry which is preliminary data.</text>
</comment>
<keyword evidence="1" id="KW-1133">Transmembrane helix</keyword>
<protein>
    <submittedName>
        <fullName evidence="2">Uncharacterized protein</fullName>
    </submittedName>
</protein>
<keyword evidence="1" id="KW-0812">Transmembrane</keyword>
<evidence type="ECO:0000256" key="1">
    <source>
        <dbReference type="SAM" id="Phobius"/>
    </source>
</evidence>
<dbReference type="EMBL" id="MHIT01000016">
    <property type="protein sequence ID" value="OGY56832.1"/>
    <property type="molecule type" value="Genomic_DNA"/>
</dbReference>
<keyword evidence="1" id="KW-0472">Membrane</keyword>
<sequence>MRNHLQLSERGIATLPIVLIMVGIIFEVTLAGLVVSRLLGGGLLEEQLATEALMAAKSGAQDAVMRVTRYINCPDSGYCPSPYSLSVGQYEACYNILDDSLGTSTQTGLTTIYSRGTARGRERMVEVVLEVSTSTVGEVRIRSFREVGTFGASGGFDECD</sequence>
<feature type="transmembrane region" description="Helical" evidence="1">
    <location>
        <begin position="12"/>
        <end position="35"/>
    </location>
</feature>